<proteinExistence type="predicted"/>
<comment type="caution">
    <text evidence="1">The sequence shown here is derived from an EMBL/GenBank/DDBJ whole genome shotgun (WGS) entry which is preliminary data.</text>
</comment>
<reference evidence="1" key="1">
    <citation type="journal article" date="2015" name="Genome Announc.">
        <title>Draft Genome Sequence of Tolypothrix boutellei Strain VB521301.</title>
        <authorList>
            <person name="Chandrababunaidu M.M."/>
            <person name="Singh D."/>
            <person name="Sen D."/>
            <person name="Bhan S."/>
            <person name="Das S."/>
            <person name="Gupta A."/>
            <person name="Adhikary S.P."/>
            <person name="Tripathy S."/>
        </authorList>
    </citation>
    <scope>NUCLEOTIDE SEQUENCE</scope>
    <source>
        <strain evidence="1">VB521301</strain>
    </source>
</reference>
<dbReference type="STRING" id="1479485.DA73_0200380"/>
<gene>
    <name evidence="1" type="ORF">DA73_0200380</name>
</gene>
<evidence type="ECO:0000313" key="1">
    <source>
        <dbReference type="EMBL" id="KIE13872.1"/>
    </source>
</evidence>
<dbReference type="EMBL" id="JHEG02000001">
    <property type="protein sequence ID" value="KIE13872.1"/>
    <property type="molecule type" value="Genomic_DNA"/>
</dbReference>
<name>A0A0C1NG74_9CYAN</name>
<organism evidence="1">
    <name type="scientific">Tolypothrix bouteillei VB521301</name>
    <dbReference type="NCBI Taxonomy" id="1479485"/>
    <lineage>
        <taxon>Bacteria</taxon>
        <taxon>Bacillati</taxon>
        <taxon>Cyanobacteriota</taxon>
        <taxon>Cyanophyceae</taxon>
        <taxon>Nostocales</taxon>
        <taxon>Tolypothrichaceae</taxon>
        <taxon>Tolypothrix</taxon>
    </lineage>
</organism>
<sequence>MTTNLTEEILNIAHSLMRTTERLCQLPREDWLPNAMLALNVEPMMRLSVQLEEIENLSPVSVKEPSVYTREAGSKLVYPEVLPPEYLSARAPIHYSQGDKNPVSVAGRTDFSLGKLKETEFLGLLDQCSSAMLTSDLNASPSSFYVNQKLFNKHNCIEENAKRELHLLQRLMGQELKRSLKIDTKGLAINGAIATKQSSTASTIASPDYPVSPTIPTKPTQFALPSQKTPSSVVSAQISDISKLAIALPSISAIFRTMSRLNLWNWDSHEPKKSLSSVFAPIPTETWSQIISQPNPAKSEFLSTYPFDSNETIEEYSLIELQKLNHNELGRRETVASQIIPQQQILKGESVDPIFSSESPANIHMVQNLSQLAAVLRTHISINKRAQQTPLEPEEIESSVPMIENKGPFTKSSNEKIQPASISQIDIEEIMEKFASELEWEFMRTYGTSGS</sequence>
<protein>
    <submittedName>
        <fullName evidence="1">Uncharacterized protein</fullName>
    </submittedName>
</protein>
<dbReference type="AlphaFoldDB" id="A0A0C1NG74"/>
<accession>A0A0C1NG74</accession>